<organism evidence="3 4">
    <name type="scientific">Chitinophaga hostae</name>
    <dbReference type="NCBI Taxonomy" id="2831022"/>
    <lineage>
        <taxon>Bacteria</taxon>
        <taxon>Pseudomonadati</taxon>
        <taxon>Bacteroidota</taxon>
        <taxon>Chitinophagia</taxon>
        <taxon>Chitinophagales</taxon>
        <taxon>Chitinophagaceae</taxon>
        <taxon>Chitinophaga</taxon>
    </lineage>
</organism>
<sequence>MRRRLLLITGNFSPELNGIGKYNGEMIRWLAAKGYECTVITSYPYYPQWRVQSPYNNKKYRYTREKWIDGEGPIDFVTIYRCPQYIPISPSGARRVLQDMSFFFSSGWKLLQVLFSRKFDVVMTVSPSFQLGLLGAFYKRVGRAKFIYHIQDLQIEAARNLNMIRSKWLIRRLFGVEKFILTRADVVTSISEGMIRMIKEKAGKDISSFPNWVDLQRFYPVIDRAALKIKSGFGKDDKLILYSGALGEKQGLESILYAAAVLKHQSSIKFLICGSGPHRGRLQALAESLELPNVYFLPLQPVEHFNDFLNMADIHLVIQKNEASELVMPSKLTTIMAVGGIAIITANEGSSLYELVKQHEMGLLINSGDDAALAAAIDRAVTTDLSGLARNARNYAATCLSKEEIMTRFEAVLRS</sequence>
<dbReference type="SUPFAM" id="SSF53756">
    <property type="entry name" value="UDP-Glycosyltransferase/glycogen phosphorylase"/>
    <property type="match status" value="1"/>
</dbReference>
<keyword evidence="4" id="KW-1185">Reference proteome</keyword>
<dbReference type="Pfam" id="PF00534">
    <property type="entry name" value="Glycos_transf_1"/>
    <property type="match status" value="1"/>
</dbReference>
<accession>A0ABS5J6E8</accession>
<feature type="domain" description="Glycosyl transferase family 1" evidence="1">
    <location>
        <begin position="224"/>
        <end position="396"/>
    </location>
</feature>
<comment type="caution">
    <text evidence="3">The sequence shown here is derived from an EMBL/GenBank/DDBJ whole genome shotgun (WGS) entry which is preliminary data.</text>
</comment>
<evidence type="ECO:0000313" key="3">
    <source>
        <dbReference type="EMBL" id="MBS0030803.1"/>
    </source>
</evidence>
<dbReference type="InterPro" id="IPR050194">
    <property type="entry name" value="Glycosyltransferase_grp1"/>
</dbReference>
<dbReference type="PANTHER" id="PTHR45947">
    <property type="entry name" value="SULFOQUINOVOSYL TRANSFERASE SQD2"/>
    <property type="match status" value="1"/>
</dbReference>
<dbReference type="CDD" id="cd03794">
    <property type="entry name" value="GT4_WbuB-like"/>
    <property type="match status" value="1"/>
</dbReference>
<feature type="domain" description="Glycosyltransferase subfamily 4-like N-terminal" evidence="2">
    <location>
        <begin position="17"/>
        <end position="200"/>
    </location>
</feature>
<evidence type="ECO:0000259" key="2">
    <source>
        <dbReference type="Pfam" id="PF13579"/>
    </source>
</evidence>
<protein>
    <submittedName>
        <fullName evidence="3">WcaI family glycosyltransferase</fullName>
    </submittedName>
</protein>
<dbReference type="InterPro" id="IPR001296">
    <property type="entry name" value="Glyco_trans_1"/>
</dbReference>
<dbReference type="Gene3D" id="3.40.50.2000">
    <property type="entry name" value="Glycogen Phosphorylase B"/>
    <property type="match status" value="2"/>
</dbReference>
<dbReference type="NCBIfam" id="NF007640">
    <property type="entry name" value="PRK10307.1"/>
    <property type="match status" value="1"/>
</dbReference>
<evidence type="ECO:0000313" key="4">
    <source>
        <dbReference type="Proteomes" id="UP000676386"/>
    </source>
</evidence>
<dbReference type="EMBL" id="JAGTXB010000017">
    <property type="protein sequence ID" value="MBS0030803.1"/>
    <property type="molecule type" value="Genomic_DNA"/>
</dbReference>
<dbReference type="Proteomes" id="UP000676386">
    <property type="component" value="Unassembled WGS sequence"/>
</dbReference>
<gene>
    <name evidence="3" type="ORF">KE626_25985</name>
</gene>
<evidence type="ECO:0000259" key="1">
    <source>
        <dbReference type="Pfam" id="PF00534"/>
    </source>
</evidence>
<proteinExistence type="predicted"/>
<dbReference type="InterPro" id="IPR028098">
    <property type="entry name" value="Glyco_trans_4-like_N"/>
</dbReference>
<reference evidence="3 4" key="1">
    <citation type="submission" date="2021-04" db="EMBL/GenBank/DDBJ databases">
        <title>Chitinophaga sp. nov., isolated from the rhizosphere soil.</title>
        <authorList>
            <person name="He S."/>
        </authorList>
    </citation>
    <scope>NUCLEOTIDE SEQUENCE [LARGE SCALE GENOMIC DNA]</scope>
    <source>
        <strain evidence="3 4">2R12</strain>
    </source>
</reference>
<dbReference type="Pfam" id="PF13579">
    <property type="entry name" value="Glyco_trans_4_4"/>
    <property type="match status" value="1"/>
</dbReference>
<dbReference type="RefSeq" id="WP_211975940.1">
    <property type="nucleotide sequence ID" value="NZ_CBFHAM010000036.1"/>
</dbReference>
<name>A0ABS5J6E8_9BACT</name>
<dbReference type="PANTHER" id="PTHR45947:SF3">
    <property type="entry name" value="SULFOQUINOVOSYL TRANSFERASE SQD2"/>
    <property type="match status" value="1"/>
</dbReference>